<dbReference type="Pfam" id="PF00005">
    <property type="entry name" value="ABC_tran"/>
    <property type="match status" value="1"/>
</dbReference>
<dbReference type="GO" id="GO:0017004">
    <property type="term" value="P:cytochrome complex assembly"/>
    <property type="evidence" value="ECO:0007669"/>
    <property type="project" value="UniProtKB-KW"/>
</dbReference>
<dbReference type="RefSeq" id="WP_025385488.1">
    <property type="nucleotide sequence ID" value="NZ_LCUA01000015.1"/>
</dbReference>
<dbReference type="Gene3D" id="3.40.50.300">
    <property type="entry name" value="P-loop containing nucleotide triphosphate hydrolases"/>
    <property type="match status" value="1"/>
</dbReference>
<keyword evidence="3" id="KW-0201">Cytochrome c-type biogenesis</keyword>
<keyword evidence="5" id="KW-1278">Translocase</keyword>
<evidence type="ECO:0000313" key="9">
    <source>
        <dbReference type="Proteomes" id="UP000054858"/>
    </source>
</evidence>
<keyword evidence="6" id="KW-0472">Membrane</keyword>
<sequence>MLDVIDLNYDYPDKPVLQKVRFTLSAGNLLHLRGANGAGKTTLLKLLAGLLHPDGGQIHYDGFPIEHDLAAYQQNLCYIGHKIGISLLLTVRENCFLGLSAVREAKHFDKIMKQLALNGLEDTPCHLLSMGQRRRVGLTRLLVSDASLWLLDEPLVGLDKEGVYLLMNCLDEHLAQGGQIILTSHQRFVMSEQQRYQEYGL</sequence>
<evidence type="ECO:0000256" key="4">
    <source>
        <dbReference type="ARBA" id="ARBA00022840"/>
    </source>
</evidence>
<dbReference type="EMBL" id="LNYP01000012">
    <property type="protein sequence ID" value="KTD39803.1"/>
    <property type="molecule type" value="Genomic_DNA"/>
</dbReference>
<gene>
    <name evidence="8" type="primary">ccmA</name>
    <name evidence="8" type="ORF">Loak_0819</name>
</gene>
<evidence type="ECO:0000256" key="5">
    <source>
        <dbReference type="ARBA" id="ARBA00022967"/>
    </source>
</evidence>
<keyword evidence="4" id="KW-0067">ATP-binding</keyword>
<dbReference type="PANTHER" id="PTHR43499">
    <property type="entry name" value="ABC TRANSPORTER I FAMILY MEMBER 1"/>
    <property type="match status" value="1"/>
</dbReference>
<dbReference type="GO" id="GO:0022857">
    <property type="term" value="F:transmembrane transporter activity"/>
    <property type="evidence" value="ECO:0007669"/>
    <property type="project" value="InterPro"/>
</dbReference>
<dbReference type="NCBIfam" id="TIGR01189">
    <property type="entry name" value="ccmA"/>
    <property type="match status" value="1"/>
</dbReference>
<dbReference type="Proteomes" id="UP000054858">
    <property type="component" value="Unassembled WGS sequence"/>
</dbReference>
<dbReference type="InterPro" id="IPR005895">
    <property type="entry name" value="ABC_transptr_haem_export_CcmA"/>
</dbReference>
<feature type="domain" description="ABC transporter" evidence="7">
    <location>
        <begin position="2"/>
        <end position="201"/>
    </location>
</feature>
<evidence type="ECO:0000313" key="8">
    <source>
        <dbReference type="EMBL" id="KTD39803.1"/>
    </source>
</evidence>
<evidence type="ECO:0000256" key="6">
    <source>
        <dbReference type="ARBA" id="ARBA00023136"/>
    </source>
</evidence>
<dbReference type="PANTHER" id="PTHR43499:SF1">
    <property type="entry name" value="ABC TRANSPORTER I FAMILY MEMBER 1"/>
    <property type="match status" value="1"/>
</dbReference>
<dbReference type="PROSITE" id="PS50893">
    <property type="entry name" value="ABC_TRANSPORTER_2"/>
    <property type="match status" value="1"/>
</dbReference>
<organism evidence="8 9">
    <name type="scientific">Legionella oakridgensis</name>
    <dbReference type="NCBI Taxonomy" id="29423"/>
    <lineage>
        <taxon>Bacteria</taxon>
        <taxon>Pseudomonadati</taxon>
        <taxon>Pseudomonadota</taxon>
        <taxon>Gammaproteobacteria</taxon>
        <taxon>Legionellales</taxon>
        <taxon>Legionellaceae</taxon>
        <taxon>Legionella</taxon>
    </lineage>
</organism>
<dbReference type="SMART" id="SM00382">
    <property type="entry name" value="AAA"/>
    <property type="match status" value="1"/>
</dbReference>
<dbReference type="InterPro" id="IPR003439">
    <property type="entry name" value="ABC_transporter-like_ATP-bd"/>
</dbReference>
<name>A0A0W0X5B8_9GAMM</name>
<dbReference type="NCBIfam" id="NF010061">
    <property type="entry name" value="PRK13538.1"/>
    <property type="match status" value="1"/>
</dbReference>
<comment type="caution">
    <text evidence="8">The sequence shown here is derived from an EMBL/GenBank/DDBJ whole genome shotgun (WGS) entry which is preliminary data.</text>
</comment>
<dbReference type="GO" id="GO:0016887">
    <property type="term" value="F:ATP hydrolysis activity"/>
    <property type="evidence" value="ECO:0007669"/>
    <property type="project" value="InterPro"/>
</dbReference>
<evidence type="ECO:0000259" key="7">
    <source>
        <dbReference type="PROSITE" id="PS50893"/>
    </source>
</evidence>
<dbReference type="InterPro" id="IPR027417">
    <property type="entry name" value="P-loop_NTPase"/>
</dbReference>
<protein>
    <submittedName>
        <fullName evidence="8">Heme exporter protein CcmA</fullName>
    </submittedName>
</protein>
<dbReference type="InterPro" id="IPR003593">
    <property type="entry name" value="AAA+_ATPase"/>
</dbReference>
<dbReference type="AlphaFoldDB" id="A0A0W0X5B8"/>
<dbReference type="GO" id="GO:0005524">
    <property type="term" value="F:ATP binding"/>
    <property type="evidence" value="ECO:0007669"/>
    <property type="project" value="UniProtKB-KW"/>
</dbReference>
<keyword evidence="2" id="KW-0547">Nucleotide-binding</keyword>
<dbReference type="SUPFAM" id="SSF52540">
    <property type="entry name" value="P-loop containing nucleoside triphosphate hydrolases"/>
    <property type="match status" value="1"/>
</dbReference>
<keyword evidence="1" id="KW-0813">Transport</keyword>
<evidence type="ECO:0000256" key="1">
    <source>
        <dbReference type="ARBA" id="ARBA00022448"/>
    </source>
</evidence>
<reference evidence="8 9" key="1">
    <citation type="submission" date="2015-11" db="EMBL/GenBank/DDBJ databases">
        <title>Genomic analysis of 38 Legionella species identifies large and diverse effector repertoires.</title>
        <authorList>
            <person name="Burstein D."/>
            <person name="Amaro F."/>
            <person name="Zusman T."/>
            <person name="Lifshitz Z."/>
            <person name="Cohen O."/>
            <person name="Gilbert J.A."/>
            <person name="Pupko T."/>
            <person name="Shuman H.A."/>
            <person name="Segal G."/>
        </authorList>
    </citation>
    <scope>NUCLEOTIDE SEQUENCE [LARGE SCALE GENOMIC DNA]</scope>
    <source>
        <strain evidence="8 9">Oak Ridge-10</strain>
    </source>
</reference>
<proteinExistence type="predicted"/>
<accession>A0A0W0X5B8</accession>
<evidence type="ECO:0000256" key="3">
    <source>
        <dbReference type="ARBA" id="ARBA00022748"/>
    </source>
</evidence>
<dbReference type="PATRIC" id="fig|29423.5.peg.855"/>
<evidence type="ECO:0000256" key="2">
    <source>
        <dbReference type="ARBA" id="ARBA00022741"/>
    </source>
</evidence>